<dbReference type="Pfam" id="PF10646">
    <property type="entry name" value="Germane"/>
    <property type="match status" value="1"/>
</dbReference>
<keyword evidence="1" id="KW-0732">Signal</keyword>
<dbReference type="Pfam" id="PF10647">
    <property type="entry name" value="Gmad1"/>
    <property type="match status" value="1"/>
</dbReference>
<reference evidence="3" key="1">
    <citation type="submission" date="2023-07" db="EMBL/GenBank/DDBJ databases">
        <title>Sequencing the genomes of 1000 actinobacteria strains.</title>
        <authorList>
            <person name="Klenk H.-P."/>
        </authorList>
    </citation>
    <scope>NUCLEOTIDE SEQUENCE</scope>
    <source>
        <strain evidence="3">DSM 45977</strain>
    </source>
</reference>
<dbReference type="InterPro" id="IPR019606">
    <property type="entry name" value="GerMN"/>
</dbReference>
<feature type="signal peptide" evidence="1">
    <location>
        <begin position="1"/>
        <end position="25"/>
    </location>
</feature>
<dbReference type="InterPro" id="IPR018910">
    <property type="entry name" value="LpqB_C"/>
</dbReference>
<dbReference type="AlphaFoldDB" id="A0AAE4CMU0"/>
<name>A0AAE4CMU0_9ACTN</name>
<dbReference type="Proteomes" id="UP001180845">
    <property type="component" value="Unassembled WGS sequence"/>
</dbReference>
<evidence type="ECO:0000259" key="2">
    <source>
        <dbReference type="SMART" id="SM00909"/>
    </source>
</evidence>
<dbReference type="EMBL" id="JAVDXW010000001">
    <property type="protein sequence ID" value="MDR7301287.1"/>
    <property type="molecule type" value="Genomic_DNA"/>
</dbReference>
<accession>A0AAE4CMU0</accession>
<feature type="chain" id="PRO_5041922814" description="GerMN domain-containing protein" evidence="1">
    <location>
        <begin position="26"/>
        <end position="576"/>
    </location>
</feature>
<dbReference type="InterPro" id="IPR059026">
    <property type="entry name" value="LpqB_N"/>
</dbReference>
<gene>
    <name evidence="3" type="ORF">JOF55_001468</name>
</gene>
<evidence type="ECO:0000256" key="1">
    <source>
        <dbReference type="SAM" id="SignalP"/>
    </source>
</evidence>
<organism evidence="3 4">
    <name type="scientific">Haloactinomyces albus</name>
    <dbReference type="NCBI Taxonomy" id="1352928"/>
    <lineage>
        <taxon>Bacteria</taxon>
        <taxon>Bacillati</taxon>
        <taxon>Actinomycetota</taxon>
        <taxon>Actinomycetes</taxon>
        <taxon>Actinopolysporales</taxon>
        <taxon>Actinopolysporaceae</taxon>
        <taxon>Haloactinomyces</taxon>
    </lineage>
</organism>
<dbReference type="Pfam" id="PF25976">
    <property type="entry name" value="LpqB_N"/>
    <property type="match status" value="1"/>
</dbReference>
<evidence type="ECO:0000313" key="3">
    <source>
        <dbReference type="EMBL" id="MDR7301287.1"/>
    </source>
</evidence>
<proteinExistence type="predicted"/>
<keyword evidence="4" id="KW-1185">Reference proteome</keyword>
<dbReference type="SMART" id="SM00909">
    <property type="entry name" value="Germane"/>
    <property type="match status" value="1"/>
</dbReference>
<protein>
    <recommendedName>
        <fullName evidence="2">GerMN domain-containing protein</fullName>
    </recommendedName>
</protein>
<dbReference type="RefSeq" id="WP_310271490.1">
    <property type="nucleotide sequence ID" value="NZ_JAVDXW010000001.1"/>
</dbReference>
<evidence type="ECO:0000313" key="4">
    <source>
        <dbReference type="Proteomes" id="UP001180845"/>
    </source>
</evidence>
<sequence length="576" mass="60958">MRVGSRRRRLIALLAAVLVPLAGCASIPTRSDPEVIKRVDEDSANTGVSALPDDLSPLELVRHFVNVAAPANDYAATRMHFTEAARQAWKAPSELLIVDDVDTVPLPEPSGAPDGVQRVGLRVSKVGRLKTDHSFVPKQGVYKADFRVERQANGEWRIANPPDELLVSRGSFSDNYMTAPVYFLDHERGGVIPDLRYVVSQPASTLPTRVVEFLLAGPSKGFRGAMGTALPPDVDTKTNVSEAGDGALVVNFSELGDLAERTKRLIAAQVVLSLQGVSNARVRLLEEGTPLLPGEGALRPADVATYKADNSVRADVAPLAVVNERLIKLTQQAPAVPGPAGSGVYEVITAGRSADGSKLATVVRTPDGKVEMRIGDYGKALAATGVTGSFMSRPTWRTNSEVWTVVDGRKVVRMVGNGDGTWTARTVDTKQFPDKPITDLRLSRGGTRVAAVVGGRIMVAGVLDRGSKTTLSSPTALSGGPAEATIRGIGWVSNDSLVAITDSSSVPVVEVTVNGLTWDPYASANLVQPLKAVTVGPGQKVVVADSSGLWQVGDQGDLWQLMPGRFGSGALPFYPG</sequence>
<feature type="domain" description="GerMN" evidence="2">
    <location>
        <begin position="207"/>
        <end position="295"/>
    </location>
</feature>
<comment type="caution">
    <text evidence="3">The sequence shown here is derived from an EMBL/GenBank/DDBJ whole genome shotgun (WGS) entry which is preliminary data.</text>
</comment>